<reference evidence="3" key="1">
    <citation type="submission" date="2023-07" db="EMBL/GenBank/DDBJ databases">
        <title>30 novel species of actinomycetes from the DSMZ collection.</title>
        <authorList>
            <person name="Nouioui I."/>
        </authorList>
    </citation>
    <scope>NUCLEOTIDE SEQUENCE [LARGE SCALE GENOMIC DNA]</scope>
    <source>
        <strain evidence="3">DSM 44743</strain>
    </source>
</reference>
<feature type="transmembrane region" description="Helical" evidence="1">
    <location>
        <begin position="102"/>
        <end position="120"/>
    </location>
</feature>
<dbReference type="RefSeq" id="WP_311513835.1">
    <property type="nucleotide sequence ID" value="NZ_JAVREP010000021.1"/>
</dbReference>
<evidence type="ECO:0000313" key="3">
    <source>
        <dbReference type="Proteomes" id="UP001183390"/>
    </source>
</evidence>
<feature type="transmembrane region" description="Helical" evidence="1">
    <location>
        <begin position="37"/>
        <end position="61"/>
    </location>
</feature>
<feature type="transmembrane region" description="Helical" evidence="1">
    <location>
        <begin position="73"/>
        <end position="95"/>
    </location>
</feature>
<feature type="transmembrane region" description="Helical" evidence="1">
    <location>
        <begin position="6"/>
        <end position="25"/>
    </location>
</feature>
<keyword evidence="3" id="KW-1185">Reference proteome</keyword>
<evidence type="ECO:0008006" key="4">
    <source>
        <dbReference type="Google" id="ProtNLM"/>
    </source>
</evidence>
<name>A0ABU2MF37_9ACTN</name>
<dbReference type="EMBL" id="JAVREP010000021">
    <property type="protein sequence ID" value="MDT0331305.1"/>
    <property type="molecule type" value="Genomic_DNA"/>
</dbReference>
<comment type="caution">
    <text evidence="2">The sequence shown here is derived from an EMBL/GenBank/DDBJ whole genome shotgun (WGS) entry which is preliminary data.</text>
</comment>
<sequence>MDILFRDATMTMAIFGFFAAAWFGWARVRPPAGNATWWLAGGSVLGLLLAVAGGVLSWLHWDSGSVPAAERAMTLYLVILGVEFGVALLGVLVLLAMDRREYFAPWICLVVGVHFVPLAAVLDNVLLYPLAVWLTLWPFLAVRWANRRDLAYGFTTGVGAGPALLLVALSSMLVALLAR</sequence>
<keyword evidence="1" id="KW-0812">Transmembrane</keyword>
<keyword evidence="1" id="KW-0472">Membrane</keyword>
<gene>
    <name evidence="2" type="ORF">RM479_23060</name>
</gene>
<evidence type="ECO:0000256" key="1">
    <source>
        <dbReference type="SAM" id="Phobius"/>
    </source>
</evidence>
<keyword evidence="1" id="KW-1133">Transmembrane helix</keyword>
<protein>
    <recommendedName>
        <fullName evidence="4">Prepilin peptidase</fullName>
    </recommendedName>
</protein>
<organism evidence="2 3">
    <name type="scientific">Nocardiopsis lambiniae</name>
    <dbReference type="NCBI Taxonomy" id="3075539"/>
    <lineage>
        <taxon>Bacteria</taxon>
        <taxon>Bacillati</taxon>
        <taxon>Actinomycetota</taxon>
        <taxon>Actinomycetes</taxon>
        <taxon>Streptosporangiales</taxon>
        <taxon>Nocardiopsidaceae</taxon>
        <taxon>Nocardiopsis</taxon>
    </lineage>
</organism>
<accession>A0ABU2MF37</accession>
<proteinExistence type="predicted"/>
<feature type="transmembrane region" description="Helical" evidence="1">
    <location>
        <begin position="157"/>
        <end position="178"/>
    </location>
</feature>
<feature type="transmembrane region" description="Helical" evidence="1">
    <location>
        <begin position="126"/>
        <end position="145"/>
    </location>
</feature>
<evidence type="ECO:0000313" key="2">
    <source>
        <dbReference type="EMBL" id="MDT0331305.1"/>
    </source>
</evidence>
<dbReference type="Proteomes" id="UP001183390">
    <property type="component" value="Unassembled WGS sequence"/>
</dbReference>